<dbReference type="EMBL" id="MU273542">
    <property type="protein sequence ID" value="KAI0032584.1"/>
    <property type="molecule type" value="Genomic_DNA"/>
</dbReference>
<keyword evidence="1" id="KW-0378">Hydrolase</keyword>
<accession>A0ACB8QL45</accession>
<dbReference type="Proteomes" id="UP000814128">
    <property type="component" value="Unassembled WGS sequence"/>
</dbReference>
<gene>
    <name evidence="1" type="ORF">K488DRAFT_49582</name>
</gene>
<name>A0ACB8QL45_9AGAM</name>
<comment type="caution">
    <text evidence="1">The sequence shown here is derived from an EMBL/GenBank/DDBJ whole genome shotgun (WGS) entry which is preliminary data.</text>
</comment>
<evidence type="ECO:0000313" key="2">
    <source>
        <dbReference type="Proteomes" id="UP000814128"/>
    </source>
</evidence>
<sequence>VFGHLEYKGKQKEIFLAAIQPGADVFVVAPTGMGKSVCFQVPAIAEDYGVTLVVSPLIALMKNQVSRLLQHSIAAASLTSETTQYERDRIMKDLSSRCVSTRLLYITPEKLHNLEFQKALVDVYRRHELRRLVVDEAHCISEWGHDFRADYRKLGQFRQRFPDVPVMALTASATALVQDDIVKSLRMSPFNLYKIVHPFNRPNLYYEIRYHSSLNMNTQMEEIFQYISGLHRKRGRPSSGIIYCRTRATCDELSQYLRGKGLSARPYHKGIKPRALDNTLHEWTEGGSGDGGVDVVCATIAFGMGIDKSDVRYIIHFDLPKSFEGYYQETGRAGRDGSASKCILYYSREDAIRVKKLVSASQTKRQSAADREGLPPPSQRAVDSLSTLIKFAEATDTCRHVLLCQYFGEIIPKDSVTRQSYCDRMCDVCKNPEKTRERKRTLSSMEAAGPRQAAVYWRSEQARRRKQSMIHCRPSRLEAPLPPPSETVPTVSLLAPSVSLPDTTILLDAPFSQKVPTETRGSTYTTLRKGLHRAFGHEGDMWERLSMGAANEDVRNDMLAHAAQVLEFGVLSMSASEEGYKSRAKLVLGDVRRIREPAAWASEESEVVNALMRCRRETKSWGKARAE</sequence>
<feature type="non-terminal residue" evidence="1">
    <location>
        <position position="1"/>
    </location>
</feature>
<evidence type="ECO:0000313" key="1">
    <source>
        <dbReference type="EMBL" id="KAI0032584.1"/>
    </source>
</evidence>
<organism evidence="1 2">
    <name type="scientific">Vararia minispora EC-137</name>
    <dbReference type="NCBI Taxonomy" id="1314806"/>
    <lineage>
        <taxon>Eukaryota</taxon>
        <taxon>Fungi</taxon>
        <taxon>Dikarya</taxon>
        <taxon>Basidiomycota</taxon>
        <taxon>Agaricomycotina</taxon>
        <taxon>Agaricomycetes</taxon>
        <taxon>Russulales</taxon>
        <taxon>Lachnocladiaceae</taxon>
        <taxon>Vararia</taxon>
    </lineage>
</organism>
<proteinExistence type="predicted"/>
<protein>
    <submittedName>
        <fullName evidence="1">P-loop containing nucleoside triphosphate hydrolase protein</fullName>
    </submittedName>
</protein>
<reference evidence="1" key="2">
    <citation type="journal article" date="2022" name="New Phytol.">
        <title>Evolutionary transition to the ectomycorrhizal habit in the genomes of a hyperdiverse lineage of mushroom-forming fungi.</title>
        <authorList>
            <person name="Looney B."/>
            <person name="Miyauchi S."/>
            <person name="Morin E."/>
            <person name="Drula E."/>
            <person name="Courty P.E."/>
            <person name="Kohler A."/>
            <person name="Kuo A."/>
            <person name="LaButti K."/>
            <person name="Pangilinan J."/>
            <person name="Lipzen A."/>
            <person name="Riley R."/>
            <person name="Andreopoulos W."/>
            <person name="He G."/>
            <person name="Johnson J."/>
            <person name="Nolan M."/>
            <person name="Tritt A."/>
            <person name="Barry K.W."/>
            <person name="Grigoriev I.V."/>
            <person name="Nagy L.G."/>
            <person name="Hibbett D."/>
            <person name="Henrissat B."/>
            <person name="Matheny P.B."/>
            <person name="Labbe J."/>
            <person name="Martin F.M."/>
        </authorList>
    </citation>
    <scope>NUCLEOTIDE SEQUENCE</scope>
    <source>
        <strain evidence="1">EC-137</strain>
    </source>
</reference>
<reference evidence="1" key="1">
    <citation type="submission" date="2021-02" db="EMBL/GenBank/DDBJ databases">
        <authorList>
            <consortium name="DOE Joint Genome Institute"/>
            <person name="Ahrendt S."/>
            <person name="Looney B.P."/>
            <person name="Miyauchi S."/>
            <person name="Morin E."/>
            <person name="Drula E."/>
            <person name="Courty P.E."/>
            <person name="Chicoki N."/>
            <person name="Fauchery L."/>
            <person name="Kohler A."/>
            <person name="Kuo A."/>
            <person name="Labutti K."/>
            <person name="Pangilinan J."/>
            <person name="Lipzen A."/>
            <person name="Riley R."/>
            <person name="Andreopoulos W."/>
            <person name="He G."/>
            <person name="Johnson J."/>
            <person name="Barry K.W."/>
            <person name="Grigoriev I.V."/>
            <person name="Nagy L."/>
            <person name="Hibbett D."/>
            <person name="Henrissat B."/>
            <person name="Matheny P.B."/>
            <person name="Labbe J."/>
            <person name="Martin F."/>
        </authorList>
    </citation>
    <scope>NUCLEOTIDE SEQUENCE</scope>
    <source>
        <strain evidence="1">EC-137</strain>
    </source>
</reference>
<keyword evidence="2" id="KW-1185">Reference proteome</keyword>